<evidence type="ECO:0000313" key="6">
    <source>
        <dbReference type="EMBL" id="SCF35564.1"/>
    </source>
</evidence>
<keyword evidence="6" id="KW-0223">Dioxygenase</keyword>
<organism evidence="6 7">
    <name type="scientific">Micromonospora carbonacea</name>
    <dbReference type="NCBI Taxonomy" id="47853"/>
    <lineage>
        <taxon>Bacteria</taxon>
        <taxon>Bacillati</taxon>
        <taxon>Actinomycetota</taxon>
        <taxon>Actinomycetes</taxon>
        <taxon>Micromonosporales</taxon>
        <taxon>Micromonosporaceae</taxon>
        <taxon>Micromonospora</taxon>
    </lineage>
</organism>
<evidence type="ECO:0000313" key="7">
    <source>
        <dbReference type="Proteomes" id="UP000183585"/>
    </source>
</evidence>
<reference evidence="7" key="1">
    <citation type="submission" date="2016-06" db="EMBL/GenBank/DDBJ databases">
        <authorList>
            <person name="Varghese N."/>
            <person name="Submissions Spin"/>
        </authorList>
    </citation>
    <scope>NUCLEOTIDE SEQUENCE [LARGE SCALE GENOMIC DNA]</scope>
    <source>
        <strain evidence="7">DSM 43168</strain>
    </source>
</reference>
<comment type="cofactor">
    <cofactor evidence="1">
        <name>Fe(2+)</name>
        <dbReference type="ChEBI" id="CHEBI:29033"/>
    </cofactor>
</comment>
<dbReference type="InterPro" id="IPR003819">
    <property type="entry name" value="TauD/TfdA-like"/>
</dbReference>
<dbReference type="EMBL" id="FMCT01000009">
    <property type="protein sequence ID" value="SCF35564.1"/>
    <property type="molecule type" value="Genomic_DNA"/>
</dbReference>
<keyword evidence="7" id="KW-1185">Reference proteome</keyword>
<dbReference type="RefSeq" id="WP_083302797.1">
    <property type="nucleotide sequence ID" value="NZ_FMCT01000009.1"/>
</dbReference>
<dbReference type="Gene3D" id="3.60.130.10">
    <property type="entry name" value="Clavaminate synthase-like"/>
    <property type="match status" value="1"/>
</dbReference>
<evidence type="ECO:0000256" key="3">
    <source>
        <dbReference type="ARBA" id="ARBA00023004"/>
    </source>
</evidence>
<dbReference type="AlphaFoldDB" id="A0A1C4ZS14"/>
<dbReference type="GO" id="GO:0051213">
    <property type="term" value="F:dioxygenase activity"/>
    <property type="evidence" value="ECO:0007669"/>
    <property type="project" value="UniProtKB-KW"/>
</dbReference>
<keyword evidence="2" id="KW-0560">Oxidoreductase</keyword>
<keyword evidence="4" id="KW-0045">Antibiotic biosynthesis</keyword>
<dbReference type="Pfam" id="PF02668">
    <property type="entry name" value="TauD"/>
    <property type="match status" value="1"/>
</dbReference>
<sequence length="357" mass="39861">MSILKPISGPAAWRGDEIADDPSWQYQLSDAEVAELERVGRRFVDDDPDLRTVTAGQYPLPTLAGGLARWAADLDSGPGFVLVRGLRVEHYSDAVSAAIFFLLGLHLGSPMRQNELGDLIDHILATSDKSRADPTALGSKIRDKLDFHSDSSDVVALLCLRSARAGGASSLVSGATLFNEVLARRPELAPLLLEPWYFDWHKQDHDAPAPYYTSPIVSYVEGTFSIYAGSKIIFSAQDYPEVPRLTEEQVELLHLLDDIAREPGVALDMDFHPGDIQWLLNYAALHSRTAFVDWPEQGRRRHLLRLWLQRDVGRPLAPRFGRHVVKSRSETRDGSTDDDRGRFSIRLAALPRFDWGL</sequence>
<feature type="domain" description="TauD/TfdA-like" evidence="5">
    <location>
        <begin position="60"/>
        <end position="307"/>
    </location>
</feature>
<dbReference type="InterPro" id="IPR050411">
    <property type="entry name" value="AlphaKG_dependent_hydroxylases"/>
</dbReference>
<gene>
    <name evidence="6" type="ORF">GA0070563_109170</name>
</gene>
<keyword evidence="3" id="KW-0408">Iron</keyword>
<dbReference type="PANTHER" id="PTHR10696:SF56">
    <property type="entry name" value="TAUD_TFDA-LIKE DOMAIN-CONTAINING PROTEIN"/>
    <property type="match status" value="1"/>
</dbReference>
<name>A0A1C4ZS14_9ACTN</name>
<dbReference type="PANTHER" id="PTHR10696">
    <property type="entry name" value="GAMMA-BUTYROBETAINE HYDROXYLASE-RELATED"/>
    <property type="match status" value="1"/>
</dbReference>
<dbReference type="InterPro" id="IPR042098">
    <property type="entry name" value="TauD-like_sf"/>
</dbReference>
<evidence type="ECO:0000256" key="2">
    <source>
        <dbReference type="ARBA" id="ARBA00023002"/>
    </source>
</evidence>
<dbReference type="GO" id="GO:0017000">
    <property type="term" value="P:antibiotic biosynthetic process"/>
    <property type="evidence" value="ECO:0007669"/>
    <property type="project" value="UniProtKB-KW"/>
</dbReference>
<evidence type="ECO:0000256" key="4">
    <source>
        <dbReference type="ARBA" id="ARBA00023194"/>
    </source>
</evidence>
<accession>A0A1C4ZS14</accession>
<evidence type="ECO:0000256" key="1">
    <source>
        <dbReference type="ARBA" id="ARBA00001954"/>
    </source>
</evidence>
<protein>
    <submittedName>
        <fullName evidence="6">Taurine catabolism dioxygenase TauD, TfdA family</fullName>
    </submittedName>
</protein>
<dbReference type="Proteomes" id="UP000183585">
    <property type="component" value="Unassembled WGS sequence"/>
</dbReference>
<evidence type="ECO:0000259" key="5">
    <source>
        <dbReference type="Pfam" id="PF02668"/>
    </source>
</evidence>
<dbReference type="SUPFAM" id="SSF51197">
    <property type="entry name" value="Clavaminate synthase-like"/>
    <property type="match status" value="1"/>
</dbReference>
<proteinExistence type="predicted"/>